<evidence type="ECO:0000256" key="1">
    <source>
        <dbReference type="SAM" id="MobiDB-lite"/>
    </source>
</evidence>
<sequence length="231" mass="25858">MPHGPMYRIGQFWYNKNMEPSLSKHLFILLAATTIALAAAIIMEDAQPKPATPAFSPAQQTQLSQQGNELEQALPQSDDIYSCDFWKDKIFATTDFGASAGMVDLRGIVHSVQTTIWDENVTRVYFEISPPQEESARTFYQYFLDMIREGNSVNTQESDVLQFTLGVLENEKIESSAYISDATQYRLQTALAYALPVSLRFVVPLYLGAGAPTDFSFACSIEYRIVDTPIP</sequence>
<dbReference type="STRING" id="1802362.A2806_04220"/>
<accession>A0A1G2PML2</accession>
<comment type="caution">
    <text evidence="2">The sequence shown here is derived from an EMBL/GenBank/DDBJ whole genome shotgun (WGS) entry which is preliminary data.</text>
</comment>
<feature type="region of interest" description="Disordered" evidence="1">
    <location>
        <begin position="50"/>
        <end position="70"/>
    </location>
</feature>
<evidence type="ECO:0000313" key="3">
    <source>
        <dbReference type="Proteomes" id="UP000177629"/>
    </source>
</evidence>
<proteinExistence type="predicted"/>
<reference evidence="2 3" key="1">
    <citation type="journal article" date="2016" name="Nat. Commun.">
        <title>Thousands of microbial genomes shed light on interconnected biogeochemical processes in an aquifer system.</title>
        <authorList>
            <person name="Anantharaman K."/>
            <person name="Brown C.T."/>
            <person name="Hug L.A."/>
            <person name="Sharon I."/>
            <person name="Castelle C.J."/>
            <person name="Probst A.J."/>
            <person name="Thomas B.C."/>
            <person name="Singh A."/>
            <person name="Wilkins M.J."/>
            <person name="Karaoz U."/>
            <person name="Brodie E.L."/>
            <person name="Williams K.H."/>
            <person name="Hubbard S.S."/>
            <person name="Banfield J.F."/>
        </authorList>
    </citation>
    <scope>NUCLEOTIDE SEQUENCE [LARGE SCALE GENOMIC DNA]</scope>
</reference>
<name>A0A1G2PML2_9BACT</name>
<gene>
    <name evidence="2" type="ORF">A2806_04220</name>
</gene>
<dbReference type="Proteomes" id="UP000177629">
    <property type="component" value="Unassembled WGS sequence"/>
</dbReference>
<protein>
    <submittedName>
        <fullName evidence="2">Uncharacterized protein</fullName>
    </submittedName>
</protein>
<dbReference type="EMBL" id="MHSS01000002">
    <property type="protein sequence ID" value="OHA48871.1"/>
    <property type="molecule type" value="Genomic_DNA"/>
</dbReference>
<feature type="compositionally biased region" description="Polar residues" evidence="1">
    <location>
        <begin position="57"/>
        <end position="69"/>
    </location>
</feature>
<organism evidence="2 3">
    <name type="scientific">Candidatus Terrybacteria bacterium RIFCSPHIGHO2_01_FULL_48_17</name>
    <dbReference type="NCBI Taxonomy" id="1802362"/>
    <lineage>
        <taxon>Bacteria</taxon>
        <taxon>Candidatus Terryibacteriota</taxon>
    </lineage>
</organism>
<evidence type="ECO:0000313" key="2">
    <source>
        <dbReference type="EMBL" id="OHA48871.1"/>
    </source>
</evidence>
<dbReference type="AlphaFoldDB" id="A0A1G2PML2"/>